<dbReference type="GO" id="GO:0043565">
    <property type="term" value="F:sequence-specific DNA binding"/>
    <property type="evidence" value="ECO:0007669"/>
    <property type="project" value="TreeGrafter"/>
</dbReference>
<dbReference type="Gene3D" id="4.10.240.10">
    <property type="entry name" value="Zn(2)-C6 fungal-type DNA-binding domain"/>
    <property type="match status" value="1"/>
</dbReference>
<comment type="caution">
    <text evidence="9">The sequence shown here is derived from an EMBL/GenBank/DDBJ whole genome shotgun (WGS) entry which is preliminary data.</text>
</comment>
<evidence type="ECO:0000256" key="2">
    <source>
        <dbReference type="ARBA" id="ARBA00022723"/>
    </source>
</evidence>
<protein>
    <submittedName>
        <fullName evidence="9">Putative zn2 cys6 dna-binding protein</fullName>
    </submittedName>
</protein>
<reference evidence="9 10" key="1">
    <citation type="journal article" date="2014" name="BMC Genomics">
        <title>Adaptive genomic structural variation in the grape powdery mildew pathogen, Erysiphe necator.</title>
        <authorList>
            <person name="Jones L."/>
            <person name="Riaz S."/>
            <person name="Morales-Cruz A."/>
            <person name="Amrine K.C."/>
            <person name="McGuire B."/>
            <person name="Gubler W.D."/>
            <person name="Walker M.A."/>
            <person name="Cantu D."/>
        </authorList>
    </citation>
    <scope>NUCLEOTIDE SEQUENCE [LARGE SCALE GENOMIC DNA]</scope>
    <source>
        <strain evidence="10">c</strain>
    </source>
</reference>
<keyword evidence="6" id="KW-0804">Transcription</keyword>
<feature type="domain" description="Zn(2)-C6 fungal-type" evidence="8">
    <location>
        <begin position="22"/>
        <end position="52"/>
    </location>
</feature>
<dbReference type="InterPro" id="IPR036864">
    <property type="entry name" value="Zn2-C6_fun-type_DNA-bd_sf"/>
</dbReference>
<evidence type="ECO:0000256" key="5">
    <source>
        <dbReference type="ARBA" id="ARBA00023125"/>
    </source>
</evidence>
<keyword evidence="5 9" id="KW-0238">DNA-binding</keyword>
<dbReference type="GO" id="GO:0005634">
    <property type="term" value="C:nucleus"/>
    <property type="evidence" value="ECO:0007669"/>
    <property type="project" value="UniProtKB-SubCell"/>
</dbReference>
<evidence type="ECO:0000256" key="3">
    <source>
        <dbReference type="ARBA" id="ARBA00022833"/>
    </source>
</evidence>
<dbReference type="OMA" id="FPCFSET"/>
<dbReference type="Pfam" id="PF04082">
    <property type="entry name" value="Fungal_trans"/>
    <property type="match status" value="1"/>
</dbReference>
<keyword evidence="3" id="KW-0862">Zinc</keyword>
<dbReference type="CDD" id="cd00067">
    <property type="entry name" value="GAL4"/>
    <property type="match status" value="1"/>
</dbReference>
<dbReference type="SMART" id="SM00906">
    <property type="entry name" value="Fungal_trans"/>
    <property type="match status" value="1"/>
</dbReference>
<keyword evidence="2" id="KW-0479">Metal-binding</keyword>
<evidence type="ECO:0000256" key="4">
    <source>
        <dbReference type="ARBA" id="ARBA00023015"/>
    </source>
</evidence>
<dbReference type="PROSITE" id="PS00463">
    <property type="entry name" value="ZN2_CY6_FUNGAL_1"/>
    <property type="match status" value="1"/>
</dbReference>
<dbReference type="GO" id="GO:0008270">
    <property type="term" value="F:zinc ion binding"/>
    <property type="evidence" value="ECO:0007669"/>
    <property type="project" value="InterPro"/>
</dbReference>
<dbReference type="GO" id="GO:0000981">
    <property type="term" value="F:DNA-binding transcription factor activity, RNA polymerase II-specific"/>
    <property type="evidence" value="ECO:0007669"/>
    <property type="project" value="InterPro"/>
</dbReference>
<dbReference type="SMART" id="SM00066">
    <property type="entry name" value="GAL4"/>
    <property type="match status" value="1"/>
</dbReference>
<dbReference type="SUPFAM" id="SSF57701">
    <property type="entry name" value="Zn2/Cys6 DNA-binding domain"/>
    <property type="match status" value="1"/>
</dbReference>
<dbReference type="STRING" id="52586.A0A0B1PCF2"/>
<dbReference type="CDD" id="cd12148">
    <property type="entry name" value="fungal_TF_MHR"/>
    <property type="match status" value="1"/>
</dbReference>
<evidence type="ECO:0000256" key="6">
    <source>
        <dbReference type="ARBA" id="ARBA00023163"/>
    </source>
</evidence>
<dbReference type="EMBL" id="JNVN01000780">
    <property type="protein sequence ID" value="KHJ34636.1"/>
    <property type="molecule type" value="Genomic_DNA"/>
</dbReference>
<dbReference type="PANTHER" id="PTHR47782">
    <property type="entry name" value="ZN(II)2CYS6 TRANSCRIPTION FACTOR (EUROFUNG)-RELATED"/>
    <property type="match status" value="1"/>
</dbReference>
<dbReference type="PANTHER" id="PTHR47782:SF2">
    <property type="entry name" value="TRANSCRIPTION FACTOR, PUTATIVE (AFU_ORTHOLOGUE AFUA_4G12570)-RELATED"/>
    <property type="match status" value="1"/>
</dbReference>
<organism evidence="9 10">
    <name type="scientific">Uncinula necator</name>
    <name type="common">Grape powdery mildew</name>
    <dbReference type="NCBI Taxonomy" id="52586"/>
    <lineage>
        <taxon>Eukaryota</taxon>
        <taxon>Fungi</taxon>
        <taxon>Dikarya</taxon>
        <taxon>Ascomycota</taxon>
        <taxon>Pezizomycotina</taxon>
        <taxon>Leotiomycetes</taxon>
        <taxon>Erysiphales</taxon>
        <taxon>Erysiphaceae</taxon>
        <taxon>Erysiphe</taxon>
    </lineage>
</organism>
<proteinExistence type="predicted"/>
<dbReference type="GO" id="GO:0006351">
    <property type="term" value="P:DNA-templated transcription"/>
    <property type="evidence" value="ECO:0007669"/>
    <property type="project" value="InterPro"/>
</dbReference>
<dbReference type="Proteomes" id="UP000030854">
    <property type="component" value="Unassembled WGS sequence"/>
</dbReference>
<sequence>MNQSNPSSAGTPILRISRPIAACSRCRRAKIKCDGKLPACSACEKAGYAKSCASPVAKSVDGNEKSYVACLESRVRELEEKISFSMIHKTTLNLKDPSNLVKFSERKELEFTQSAPADGKLARRREVADVNKLVSDFGFLSINATTHDFEEATTSMTFARLILAAATNESLPDYGLFTLPPKSIARALADYYIDNILCFFPIFDEEILLNVLESIYQHNLQLVSESGHWLFYMTLAISSISQSRNYTDRFYKDAVICIRKALSFADRVLVPGCVSQIQALVLLVQYSMLDPAHFDSWILTGITCRAIVDLGFHQDPPKDEPTDQKSLELRRTLFYSIYSLDRSVSMVHARSFSFTDDSTSVTFPSIKNEKLPVDTKLKLGRKFKIQSSLLFKLRKIQSSWYHELFQSKNDFITNPSTYIQKVCQEMQAWAQSIPEYLPTHIKNYFDLELLYSLVYCLAPSSRVKVVPTWAKTLKFESSIKYIEKITAINQASSNFTFFTYHDALRVYFVGSQFLSTLQEEQEFPDYSAMPPDFQLKDFFYSFRTPCAANEDNLHRALCCIIQIKDILKTFSHRWQDSRVLLSSVEPQLDYFAGILGQRKCQHE</sequence>
<dbReference type="PROSITE" id="PS50048">
    <property type="entry name" value="ZN2_CY6_FUNGAL_2"/>
    <property type="match status" value="1"/>
</dbReference>
<gene>
    <name evidence="9" type="ORF">EV44_g5846</name>
</gene>
<dbReference type="HOGENOM" id="CLU_019529_0_0_1"/>
<dbReference type="AlphaFoldDB" id="A0A0B1PCF2"/>
<evidence type="ECO:0000256" key="1">
    <source>
        <dbReference type="ARBA" id="ARBA00004123"/>
    </source>
</evidence>
<evidence type="ECO:0000313" key="9">
    <source>
        <dbReference type="EMBL" id="KHJ34636.1"/>
    </source>
</evidence>
<accession>A0A0B1PCF2</accession>
<dbReference type="GO" id="GO:0045944">
    <property type="term" value="P:positive regulation of transcription by RNA polymerase II"/>
    <property type="evidence" value="ECO:0007669"/>
    <property type="project" value="TreeGrafter"/>
</dbReference>
<keyword evidence="4" id="KW-0805">Transcription regulation</keyword>
<keyword evidence="10" id="KW-1185">Reference proteome</keyword>
<dbReference type="InterPro" id="IPR001138">
    <property type="entry name" value="Zn2Cys6_DnaBD"/>
</dbReference>
<evidence type="ECO:0000256" key="7">
    <source>
        <dbReference type="ARBA" id="ARBA00023242"/>
    </source>
</evidence>
<evidence type="ECO:0000313" key="10">
    <source>
        <dbReference type="Proteomes" id="UP000030854"/>
    </source>
</evidence>
<dbReference type="Pfam" id="PF00172">
    <property type="entry name" value="Zn_clus"/>
    <property type="match status" value="1"/>
</dbReference>
<name>A0A0B1PCF2_UNCNE</name>
<evidence type="ECO:0000259" key="8">
    <source>
        <dbReference type="PROSITE" id="PS50048"/>
    </source>
</evidence>
<comment type="subcellular location">
    <subcellularLocation>
        <location evidence="1">Nucleus</location>
    </subcellularLocation>
</comment>
<dbReference type="InterPro" id="IPR007219">
    <property type="entry name" value="XnlR_reg_dom"/>
</dbReference>
<keyword evidence="7" id="KW-0539">Nucleus</keyword>
<dbReference type="InterPro" id="IPR052202">
    <property type="entry name" value="Yeast_MetPath_Reg"/>
</dbReference>